<dbReference type="GO" id="GO:0005634">
    <property type="term" value="C:nucleus"/>
    <property type="evidence" value="ECO:0007669"/>
    <property type="project" value="TreeGrafter"/>
</dbReference>
<dbReference type="Pfam" id="PF18332">
    <property type="entry name" value="XRN1_D1"/>
    <property type="match status" value="1"/>
</dbReference>
<feature type="compositionally biased region" description="Low complexity" evidence="6">
    <location>
        <begin position="1189"/>
        <end position="1203"/>
    </location>
</feature>
<reference evidence="10" key="1">
    <citation type="submission" date="2021-12" db="EMBL/GenBank/DDBJ databases">
        <title>Prjna785345.</title>
        <authorList>
            <person name="Rujirawat T."/>
            <person name="Krajaejun T."/>
        </authorList>
    </citation>
    <scope>NUCLEOTIDE SEQUENCE</scope>
    <source>
        <strain evidence="10">Pi057C3</strain>
    </source>
</reference>
<accession>A0AAD5M402</accession>
<gene>
    <name evidence="10" type="ORF">P43SY_006792</name>
</gene>
<evidence type="ECO:0000256" key="4">
    <source>
        <dbReference type="ARBA" id="ARBA00038299"/>
    </source>
</evidence>
<dbReference type="InterPro" id="IPR047007">
    <property type="entry name" value="XRN1_D1_sf"/>
</dbReference>
<dbReference type="Gene3D" id="1.25.40.1050">
    <property type="match status" value="1"/>
</dbReference>
<feature type="compositionally biased region" description="Acidic residues" evidence="6">
    <location>
        <begin position="1804"/>
        <end position="1817"/>
    </location>
</feature>
<dbReference type="Pfam" id="PF03159">
    <property type="entry name" value="XRN_N"/>
    <property type="match status" value="1"/>
</dbReference>
<feature type="region of interest" description="Disordered" evidence="6">
    <location>
        <begin position="1487"/>
        <end position="1506"/>
    </location>
</feature>
<keyword evidence="1" id="KW-0540">Nuclease</keyword>
<evidence type="ECO:0000313" key="11">
    <source>
        <dbReference type="Proteomes" id="UP001209570"/>
    </source>
</evidence>
<dbReference type="Pfam" id="PF17846">
    <property type="entry name" value="XRN_M"/>
    <property type="match status" value="1"/>
</dbReference>
<feature type="domain" description="Xrn1 N-terminal" evidence="7">
    <location>
        <begin position="1"/>
        <end position="237"/>
    </location>
</feature>
<feature type="compositionally biased region" description="Acidic residues" evidence="6">
    <location>
        <begin position="1577"/>
        <end position="1589"/>
    </location>
</feature>
<proteinExistence type="inferred from homology"/>
<feature type="compositionally biased region" description="Basic and acidic residues" evidence="6">
    <location>
        <begin position="1216"/>
        <end position="1227"/>
    </location>
</feature>
<feature type="region of interest" description="Disordered" evidence="6">
    <location>
        <begin position="1110"/>
        <end position="1130"/>
    </location>
</feature>
<protein>
    <submittedName>
        <fullName evidence="10">Uncharacterized protein</fullName>
    </submittedName>
</protein>
<comment type="similarity">
    <text evidence="4">Belongs to the 5'-3' exonuclease family.</text>
</comment>
<dbReference type="InterPro" id="IPR040992">
    <property type="entry name" value="XRN1_D1"/>
</dbReference>
<evidence type="ECO:0000256" key="1">
    <source>
        <dbReference type="ARBA" id="ARBA00022722"/>
    </source>
</evidence>
<feature type="region of interest" description="Disordered" evidence="6">
    <location>
        <begin position="1143"/>
        <end position="1227"/>
    </location>
</feature>
<keyword evidence="5" id="KW-0175">Coiled coil</keyword>
<feature type="region of interest" description="Disordered" evidence="6">
    <location>
        <begin position="1797"/>
        <end position="1827"/>
    </location>
</feature>
<dbReference type="PANTHER" id="PTHR12341">
    <property type="entry name" value="5'-&gt;3' EXORIBONUCLEASE"/>
    <property type="match status" value="1"/>
</dbReference>
<feature type="region of interest" description="Disordered" evidence="6">
    <location>
        <begin position="1548"/>
        <end position="1618"/>
    </location>
</feature>
<dbReference type="GO" id="GO:0003723">
    <property type="term" value="F:RNA binding"/>
    <property type="evidence" value="ECO:0007669"/>
    <property type="project" value="TreeGrafter"/>
</dbReference>
<evidence type="ECO:0000256" key="6">
    <source>
        <dbReference type="SAM" id="MobiDB-lite"/>
    </source>
</evidence>
<feature type="region of interest" description="Disordered" evidence="6">
    <location>
        <begin position="1720"/>
        <end position="1762"/>
    </location>
</feature>
<feature type="domain" description="Xrn1 helical" evidence="8">
    <location>
        <begin position="284"/>
        <end position="665"/>
    </location>
</feature>
<dbReference type="InterPro" id="IPR004859">
    <property type="entry name" value="Xrn1_N"/>
</dbReference>
<feature type="compositionally biased region" description="Basic and acidic residues" evidence="6">
    <location>
        <begin position="1728"/>
        <end position="1744"/>
    </location>
</feature>
<keyword evidence="11" id="KW-1185">Reference proteome</keyword>
<dbReference type="EMBL" id="JAKCXM010000111">
    <property type="protein sequence ID" value="KAJ0402095.1"/>
    <property type="molecule type" value="Genomic_DNA"/>
</dbReference>
<dbReference type="InterPro" id="IPR041412">
    <property type="entry name" value="Xrn1_helical"/>
</dbReference>
<dbReference type="Gene3D" id="2.170.260.40">
    <property type="match status" value="1"/>
</dbReference>
<evidence type="ECO:0000259" key="7">
    <source>
        <dbReference type="Pfam" id="PF03159"/>
    </source>
</evidence>
<feature type="compositionally biased region" description="Low complexity" evidence="6">
    <location>
        <begin position="1487"/>
        <end position="1498"/>
    </location>
</feature>
<dbReference type="InterPro" id="IPR027073">
    <property type="entry name" value="5_3_exoribonuclease"/>
</dbReference>
<feature type="compositionally biased region" description="Basic and acidic residues" evidence="6">
    <location>
        <begin position="381"/>
        <end position="394"/>
    </location>
</feature>
<evidence type="ECO:0000313" key="10">
    <source>
        <dbReference type="EMBL" id="KAJ0402095.1"/>
    </source>
</evidence>
<comment type="caution">
    <text evidence="10">The sequence shown here is derived from an EMBL/GenBank/DDBJ whole genome shotgun (WGS) entry which is preliminary data.</text>
</comment>
<dbReference type="CDD" id="cd18673">
    <property type="entry name" value="PIN_XRN1-2-like"/>
    <property type="match status" value="1"/>
</dbReference>
<name>A0AAD5M402_PYTIN</name>
<feature type="compositionally biased region" description="Low complexity" evidence="6">
    <location>
        <begin position="1159"/>
        <end position="1176"/>
    </location>
</feature>
<evidence type="ECO:0000259" key="9">
    <source>
        <dbReference type="Pfam" id="PF18332"/>
    </source>
</evidence>
<dbReference type="PANTHER" id="PTHR12341:SF7">
    <property type="entry name" value="5'-3' EXORIBONUCLEASE 1"/>
    <property type="match status" value="1"/>
</dbReference>
<evidence type="ECO:0000256" key="3">
    <source>
        <dbReference type="ARBA" id="ARBA00022839"/>
    </source>
</evidence>
<dbReference type="Gene3D" id="3.40.50.12390">
    <property type="match status" value="2"/>
</dbReference>
<evidence type="ECO:0000256" key="5">
    <source>
        <dbReference type="SAM" id="Coils"/>
    </source>
</evidence>
<feature type="compositionally biased region" description="Basic and acidic residues" evidence="6">
    <location>
        <begin position="1557"/>
        <end position="1576"/>
    </location>
</feature>
<feature type="compositionally biased region" description="Basic and acidic residues" evidence="6">
    <location>
        <begin position="1596"/>
        <end position="1605"/>
    </location>
</feature>
<evidence type="ECO:0000256" key="2">
    <source>
        <dbReference type="ARBA" id="ARBA00022801"/>
    </source>
</evidence>
<keyword evidence="3" id="KW-0269">Exonuclease</keyword>
<sequence length="1827" mass="204549">MGIPRFYRYVSERYPLINQSISDVSLLPEFDCFYLDMNGIIHNCTHTDDADSEMNTLGLPAQLHNIFTYMDRLITHIIKPKQLVYIAIDGVAPRAKLNQQRSRRFRAGLDRVLAMEKEAHRQLTLDDEKNGRPAPKSRFDSNCITPGTQFLHDLSAHLVWFLRYKMKHDPLWSRLEVFFSGSEVPGEGEHKIADFIRHRKMSPGYAPNMRHCMYGSDADLMLLGLMTHEPHFTLVREVVVWGGGGKHAAKVTTKKIAEEQWQLVHLSLFREYLMMEMRVMPPLNGERMLDDFVLLTYLLGNDFIPHSPTLEIREDAIPLLMNVYRNLLDKYQGQYLTDSGRLSNPKLLQDLLTTIGDMEEEILENRAVEELKKKSRGQRGRAHEPPRRSRQQEVVEDHVQNALELLRFDDSDEEQITPQIGSDDAMPPLIDGEDDDIGVSEDDELELIEALEGEEAKLALQAEKQELEIFAGLTGSESFQDTKWNYYERKFGIRRGNGNANNTDLERVKRHYMEALVWCLEYYFQGPPSWSWYYPYHYAPMVSDLTDVESILREISFDRNTCDNDGPLRPFEQLMANLPASSSHLVPEPYRFLMVSPLSPIKHFYPEKFDIDMEGKKNAWEGVNLLPFIDVALLKSAIAQFCPDSQLSAAERKRNQLQMLPLRIVHDPNAIDTVPSTMPGLTAFPDIINCCTRVEPYQLPEIKVFGGRFQSKLMDGVTLPMAGFPSLYTLPLESVRFQYVGLNCFGMGSRKDSMILQLPPTGSLESAVNPHEILGTVVLVNWPNLHEAKVVGVSSLSGEYRLEKSRGGRRDIVFTPYDGEKKMDWAHYAQTEYECLLSGRGTPGSGGIDLGVTGITCVLHVLPLQGMISNPLTGAVEKKFGQEEALVPLQLAVIDRELYDERFKETNGVSLEERFPVDSTALITQGEWLGCTAKVKSCDPVANTVMVEVNTIDVEPPFGYVIAEKLVERFYPGYMVAQKLGISTTTLGLITGSAQFPEVFINLDKMGYDKSYSGQQLFGIHDKKLVEAKAEAIVAWIDTQAFGKKDHSKHVPVSSTYVSMAAMRAMEAAGALRAKEREKQSAEQIQNPVVAEVFAGNLFRPNPLVNQDLTGSEVAERSTRNPALTLSEEQDIPVGAAYRAIRSPRANAETRRPSLPNQDSASDVVGLSASSSSTSIEDGDGSSQSHEGTASSSTPAQASSMTSLSHNLARRAQNRVTERKRTEQERKLEQERVRLLKLEEDKVKKAHETQLKQRRRTEIYALNAILRQLQQEKMAKFIAAHKQLQQHQSKSSGALTLAEDCGEAAIHQEFSVAVQIEQVILSAATTPASRMSVYAFDQLLLSATGKPALTSANKRRSFLLDARVSSSASPSAGAPQPWTLQHEQALSFHQRFPFQGKLRKKAHGFKPQVLSLRLYGLKKNGWPRTLLAAFSVDMMDHLEDLKALHRTGSARHAVELTAANGICSDSKVRLFFDSLLLSPAASSSRLPARAAEPVAAPPSVETGPPSAWRSMLATPLQLLSPISVDAATSGPRGAFFHRALPPAPERQIELVDWSPRPVDRGTRPRRRSSYEPREFGWDDEDDDDGDDGEISAVVGNERETEEARSRQRRRRASLANAEVSQQLMARKLSALELTSQYVELQAHHSDDTLSESSRTFLVAPMTIPAAAPTTTTADRREREREHEREISALRAENEEQRELLRRLLAENRRLTHALKGCHCTGAAGSKADAARHSPRPQERSDCSVHETMTASPTLKPRQAPVARRRSSLTLAVVDGEETLVDPKFDHLVHEIETAFASLLGQDGQDQDEDQDTGDEQPTDSFDVELCH</sequence>
<feature type="domain" description="5'-3' exoribonuclease 1 D1" evidence="9">
    <location>
        <begin position="721"/>
        <end position="905"/>
    </location>
</feature>
<dbReference type="GO" id="GO:0004534">
    <property type="term" value="F:5'-3' RNA exonuclease activity"/>
    <property type="evidence" value="ECO:0007669"/>
    <property type="project" value="TreeGrafter"/>
</dbReference>
<dbReference type="GO" id="GO:0000956">
    <property type="term" value="P:nuclear-transcribed mRNA catabolic process"/>
    <property type="evidence" value="ECO:0007669"/>
    <property type="project" value="TreeGrafter"/>
</dbReference>
<evidence type="ECO:0000259" key="8">
    <source>
        <dbReference type="Pfam" id="PF17846"/>
    </source>
</evidence>
<feature type="coiled-coil region" evidence="5">
    <location>
        <begin position="1679"/>
        <end position="1713"/>
    </location>
</feature>
<feature type="region of interest" description="Disordered" evidence="6">
    <location>
        <begin position="373"/>
        <end position="394"/>
    </location>
</feature>
<keyword evidence="2" id="KW-0378">Hydrolase</keyword>
<organism evidence="10 11">
    <name type="scientific">Pythium insidiosum</name>
    <name type="common">Pythiosis disease agent</name>
    <dbReference type="NCBI Taxonomy" id="114742"/>
    <lineage>
        <taxon>Eukaryota</taxon>
        <taxon>Sar</taxon>
        <taxon>Stramenopiles</taxon>
        <taxon>Oomycota</taxon>
        <taxon>Peronosporomycetes</taxon>
        <taxon>Pythiales</taxon>
        <taxon>Pythiaceae</taxon>
        <taxon>Pythium</taxon>
    </lineage>
</organism>
<dbReference type="Proteomes" id="UP001209570">
    <property type="component" value="Unassembled WGS sequence"/>
</dbReference>